<evidence type="ECO:0000313" key="2">
    <source>
        <dbReference type="EMBL" id="MCI20696.1"/>
    </source>
</evidence>
<dbReference type="AlphaFoldDB" id="A0A392QAW8"/>
<name>A0A392QAW8_9FABA</name>
<proteinExistence type="predicted"/>
<dbReference type="Proteomes" id="UP000265520">
    <property type="component" value="Unassembled WGS sequence"/>
</dbReference>
<sequence>EEDAAVSSFDSGHINLGRKRPGSQNGGDLAEDADVPGKRVRTTTDILKKPKKELDESTANIQDDT</sequence>
<protein>
    <submittedName>
        <fullName evidence="2">Symplekin-like</fullName>
    </submittedName>
</protein>
<evidence type="ECO:0000313" key="3">
    <source>
        <dbReference type="Proteomes" id="UP000265520"/>
    </source>
</evidence>
<dbReference type="EMBL" id="LXQA010121176">
    <property type="protein sequence ID" value="MCI20696.1"/>
    <property type="molecule type" value="Genomic_DNA"/>
</dbReference>
<reference evidence="2 3" key="1">
    <citation type="journal article" date="2018" name="Front. Plant Sci.">
        <title>Red Clover (Trifolium pratense) and Zigzag Clover (T. medium) - A Picture of Genomic Similarities and Differences.</title>
        <authorList>
            <person name="Dluhosova J."/>
            <person name="Istvanek J."/>
            <person name="Nedelnik J."/>
            <person name="Repkova J."/>
        </authorList>
    </citation>
    <scope>NUCLEOTIDE SEQUENCE [LARGE SCALE GENOMIC DNA]</scope>
    <source>
        <strain evidence="3">cv. 10/8</strain>
        <tissue evidence="2">Leaf</tissue>
    </source>
</reference>
<comment type="caution">
    <text evidence="2">The sequence shown here is derived from an EMBL/GenBank/DDBJ whole genome shotgun (WGS) entry which is preliminary data.</text>
</comment>
<feature type="compositionally biased region" description="Basic and acidic residues" evidence="1">
    <location>
        <begin position="46"/>
        <end position="55"/>
    </location>
</feature>
<accession>A0A392QAW8</accession>
<feature type="non-terminal residue" evidence="2">
    <location>
        <position position="1"/>
    </location>
</feature>
<keyword evidence="3" id="KW-1185">Reference proteome</keyword>
<evidence type="ECO:0000256" key="1">
    <source>
        <dbReference type="SAM" id="MobiDB-lite"/>
    </source>
</evidence>
<feature type="non-terminal residue" evidence="2">
    <location>
        <position position="65"/>
    </location>
</feature>
<organism evidence="2 3">
    <name type="scientific">Trifolium medium</name>
    <dbReference type="NCBI Taxonomy" id="97028"/>
    <lineage>
        <taxon>Eukaryota</taxon>
        <taxon>Viridiplantae</taxon>
        <taxon>Streptophyta</taxon>
        <taxon>Embryophyta</taxon>
        <taxon>Tracheophyta</taxon>
        <taxon>Spermatophyta</taxon>
        <taxon>Magnoliopsida</taxon>
        <taxon>eudicotyledons</taxon>
        <taxon>Gunneridae</taxon>
        <taxon>Pentapetalae</taxon>
        <taxon>rosids</taxon>
        <taxon>fabids</taxon>
        <taxon>Fabales</taxon>
        <taxon>Fabaceae</taxon>
        <taxon>Papilionoideae</taxon>
        <taxon>50 kb inversion clade</taxon>
        <taxon>NPAAA clade</taxon>
        <taxon>Hologalegina</taxon>
        <taxon>IRL clade</taxon>
        <taxon>Trifolieae</taxon>
        <taxon>Trifolium</taxon>
    </lineage>
</organism>
<feature type="region of interest" description="Disordered" evidence="1">
    <location>
        <begin position="1"/>
        <end position="65"/>
    </location>
</feature>